<dbReference type="Pfam" id="PF11721">
    <property type="entry name" value="Malectin"/>
    <property type="match status" value="1"/>
</dbReference>
<dbReference type="Pfam" id="PF18911">
    <property type="entry name" value="PKD_4"/>
    <property type="match status" value="1"/>
</dbReference>
<reference evidence="2" key="1">
    <citation type="journal article" date="2014" name="Front. Microbiol.">
        <title>High frequency of phylogenetically diverse reductive dehalogenase-homologous genes in deep subseafloor sedimentary metagenomes.</title>
        <authorList>
            <person name="Kawai M."/>
            <person name="Futagami T."/>
            <person name="Toyoda A."/>
            <person name="Takaki Y."/>
            <person name="Nishi S."/>
            <person name="Hori S."/>
            <person name="Arai W."/>
            <person name="Tsubouchi T."/>
            <person name="Morono Y."/>
            <person name="Uchiyama I."/>
            <person name="Ito T."/>
            <person name="Fujiyama A."/>
            <person name="Inagaki F."/>
            <person name="Takami H."/>
        </authorList>
    </citation>
    <scope>NUCLEOTIDE SEQUENCE</scope>
    <source>
        <strain evidence="2">Expedition CK06-06</strain>
    </source>
</reference>
<dbReference type="AlphaFoldDB" id="X0W8L3"/>
<dbReference type="PROSITE" id="PS50093">
    <property type="entry name" value="PKD"/>
    <property type="match status" value="1"/>
</dbReference>
<feature type="domain" description="PKD" evidence="1">
    <location>
        <begin position="201"/>
        <end position="255"/>
    </location>
</feature>
<dbReference type="EMBL" id="BARS01039612">
    <property type="protein sequence ID" value="GAG20943.1"/>
    <property type="molecule type" value="Genomic_DNA"/>
</dbReference>
<sequence>TDTVTMGASVHVGMAVAAGNDGALNVSTFDNVAVTATGALHIKINCGSNSFDVAGWDRDDPYVTGGGDWTNPDSGSFTEADVIGGVANAAPLDIYKSVYHSSTTGQHSYSIPAPDGQYIVRIHFIDKWENRKMDYFIEGVQVLDNFDISSEAGGSNRALVKDFSVPVTDGNGIQILCDKGDGNDVFEAGIEVIPGTANDPPSASCSADPAVGYAPLACQFTGTATDTDGTIQSYHWDFGDGGTSDQQNPSYTYQA</sequence>
<dbReference type="InterPro" id="IPR021720">
    <property type="entry name" value="Malectin_dom"/>
</dbReference>
<gene>
    <name evidence="2" type="ORF">S01H1_60484</name>
</gene>
<name>X0W8L3_9ZZZZ</name>
<protein>
    <recommendedName>
        <fullName evidence="1">PKD domain-containing protein</fullName>
    </recommendedName>
</protein>
<dbReference type="CDD" id="cd00146">
    <property type="entry name" value="PKD"/>
    <property type="match status" value="1"/>
</dbReference>
<dbReference type="InterPro" id="IPR013783">
    <property type="entry name" value="Ig-like_fold"/>
</dbReference>
<feature type="non-terminal residue" evidence="2">
    <location>
        <position position="255"/>
    </location>
</feature>
<proteinExistence type="predicted"/>
<evidence type="ECO:0000259" key="1">
    <source>
        <dbReference type="PROSITE" id="PS50093"/>
    </source>
</evidence>
<feature type="non-terminal residue" evidence="2">
    <location>
        <position position="1"/>
    </location>
</feature>
<organism evidence="2">
    <name type="scientific">marine sediment metagenome</name>
    <dbReference type="NCBI Taxonomy" id="412755"/>
    <lineage>
        <taxon>unclassified sequences</taxon>
        <taxon>metagenomes</taxon>
        <taxon>ecological metagenomes</taxon>
    </lineage>
</organism>
<dbReference type="InterPro" id="IPR035986">
    <property type="entry name" value="PKD_dom_sf"/>
</dbReference>
<comment type="caution">
    <text evidence="2">The sequence shown here is derived from an EMBL/GenBank/DDBJ whole genome shotgun (WGS) entry which is preliminary data.</text>
</comment>
<dbReference type="InterPro" id="IPR000601">
    <property type="entry name" value="PKD_dom"/>
</dbReference>
<accession>X0W8L3</accession>
<dbReference type="SUPFAM" id="SSF49299">
    <property type="entry name" value="PKD domain"/>
    <property type="match status" value="1"/>
</dbReference>
<dbReference type="Gene3D" id="2.60.120.430">
    <property type="entry name" value="Galactose-binding lectin"/>
    <property type="match status" value="1"/>
</dbReference>
<evidence type="ECO:0000313" key="2">
    <source>
        <dbReference type="EMBL" id="GAG20943.1"/>
    </source>
</evidence>
<dbReference type="Gene3D" id="2.60.40.10">
    <property type="entry name" value="Immunoglobulins"/>
    <property type="match status" value="1"/>
</dbReference>